<dbReference type="RefSeq" id="WP_068514574.1">
    <property type="nucleotide sequence ID" value="NZ_AP014945.1"/>
</dbReference>
<dbReference type="EMBL" id="AP014945">
    <property type="protein sequence ID" value="BAU23511.1"/>
    <property type="molecule type" value="Genomic_DNA"/>
</dbReference>
<sequence>MAIGEYIKAMRDVAGLPSPPIVFDFFLVLTFALHILLVNLVIGSLALIIWGKIKNEDYWIKLSSSLSRLVVNSISWAIVLGVAPLLFIQVIYDPFWYTANTLSAVWALAFLAFIALAFVFAYFFYLGGGYKGRGQIIWPILSLALLLFAGIVMHSLAVTQLYPEKWPNFATLNHTYISSGKYLHGFEIFRFLHFMFPALAVTGVWLIFYSRYFRRKYDSNYLNWVERLGAKLVLIFSLLQAVSGFLWLITLPKDLNFMTNPYFILALIVALLFIAFLFYIQKNPSRYAVSTALFLGITVLVMSLAREVLRMSYFKGVGYTFADYPVNLSLGSLVLFLLTFLMGLIVLYYTALVAYRAGKGIKEVGAQGLGKFSVILMWLWIVIMVILGVYISLKNGALF</sequence>
<dbReference type="Proteomes" id="UP000068196">
    <property type="component" value="Chromosome"/>
</dbReference>
<keyword evidence="1" id="KW-1133">Transmembrane helix</keyword>
<gene>
    <name evidence="2" type="ORF">THC_1137</name>
</gene>
<dbReference type="KEGG" id="cthi:THC_1137"/>
<feature type="transmembrane region" description="Helical" evidence="1">
    <location>
        <begin position="228"/>
        <end position="250"/>
    </location>
</feature>
<organism evidence="2 3">
    <name type="scientific">Caldimicrobium thiodismutans</name>
    <dbReference type="NCBI Taxonomy" id="1653476"/>
    <lineage>
        <taxon>Bacteria</taxon>
        <taxon>Pseudomonadati</taxon>
        <taxon>Thermodesulfobacteriota</taxon>
        <taxon>Thermodesulfobacteria</taxon>
        <taxon>Thermodesulfobacteriales</taxon>
        <taxon>Thermodesulfobacteriaceae</taxon>
        <taxon>Caldimicrobium</taxon>
    </lineage>
</organism>
<feature type="transmembrane region" description="Helical" evidence="1">
    <location>
        <begin position="262"/>
        <end position="280"/>
    </location>
</feature>
<evidence type="ECO:0000256" key="1">
    <source>
        <dbReference type="SAM" id="Phobius"/>
    </source>
</evidence>
<feature type="transmembrane region" description="Helical" evidence="1">
    <location>
        <begin position="25"/>
        <end position="49"/>
    </location>
</feature>
<name>A0A0U5AHZ1_9BACT</name>
<feature type="transmembrane region" description="Helical" evidence="1">
    <location>
        <begin position="104"/>
        <end position="124"/>
    </location>
</feature>
<feature type="transmembrane region" description="Helical" evidence="1">
    <location>
        <begin position="287"/>
        <end position="306"/>
    </location>
</feature>
<dbReference type="OrthoDB" id="9810382at2"/>
<dbReference type="AlphaFoldDB" id="A0A0U5AHZ1"/>
<feature type="transmembrane region" description="Helical" evidence="1">
    <location>
        <begin position="136"/>
        <end position="157"/>
    </location>
</feature>
<dbReference type="STRING" id="1653476.THC_1137"/>
<feature type="transmembrane region" description="Helical" evidence="1">
    <location>
        <begin position="69"/>
        <end position="92"/>
    </location>
</feature>
<keyword evidence="1" id="KW-0472">Membrane</keyword>
<feature type="transmembrane region" description="Helical" evidence="1">
    <location>
        <begin position="326"/>
        <end position="351"/>
    </location>
</feature>
<evidence type="ECO:0000313" key="2">
    <source>
        <dbReference type="EMBL" id="BAU23511.1"/>
    </source>
</evidence>
<accession>A0A0U5AHZ1</accession>
<keyword evidence="3" id="KW-1185">Reference proteome</keyword>
<dbReference type="PATRIC" id="fig|1653476.3.peg.1178"/>
<evidence type="ECO:0000313" key="3">
    <source>
        <dbReference type="Proteomes" id="UP000068196"/>
    </source>
</evidence>
<keyword evidence="1" id="KW-0812">Transmembrane</keyword>
<reference evidence="2 3" key="1">
    <citation type="journal article" date="2016" name="Int. J. Syst. Evol. Microbiol.">
        <title>Caldimicrobium thiodismutans sp. nov., a sulfur-disproportionating bacterium isolated from a hot spring, and emended description of the genus Caldimicrobium.</title>
        <authorList>
            <person name="Kojima H."/>
            <person name="Umezawa K."/>
            <person name="Fukui M."/>
        </authorList>
    </citation>
    <scope>NUCLEOTIDE SEQUENCE [LARGE SCALE GENOMIC DNA]</scope>
    <source>
        <strain evidence="2 3">TF1</strain>
    </source>
</reference>
<feature type="transmembrane region" description="Helical" evidence="1">
    <location>
        <begin position="372"/>
        <end position="393"/>
    </location>
</feature>
<protein>
    <submittedName>
        <fullName evidence="2">Uncharacterized protein</fullName>
    </submittedName>
</protein>
<reference evidence="3" key="2">
    <citation type="journal article" date="2016" name="Int. J. Syst. Evol. Microbiol.">
        <title>Caldimicrobium thiodismutans sp. nov., a sulfur-disproportionating bacterium isolated from a hot spring.</title>
        <authorList>
            <person name="Kojima H."/>
            <person name="Umezawa K."/>
            <person name="Fukui M."/>
        </authorList>
    </citation>
    <scope>NUCLEOTIDE SEQUENCE [LARGE SCALE GENOMIC DNA]</scope>
    <source>
        <strain evidence="3">TF1</strain>
    </source>
</reference>
<proteinExistence type="predicted"/>
<feature type="transmembrane region" description="Helical" evidence="1">
    <location>
        <begin position="188"/>
        <end position="208"/>
    </location>
</feature>